<keyword evidence="8 10" id="KW-0131">Cell cycle</keyword>
<evidence type="ECO:0000256" key="5">
    <source>
        <dbReference type="ARBA" id="ARBA00022840"/>
    </source>
</evidence>
<keyword evidence="9 10" id="KW-0961">Cell wall biogenesis/degradation</keyword>
<evidence type="ECO:0000259" key="13">
    <source>
        <dbReference type="Pfam" id="PF02875"/>
    </source>
</evidence>
<evidence type="ECO:0000256" key="4">
    <source>
        <dbReference type="ARBA" id="ARBA00022741"/>
    </source>
</evidence>
<dbReference type="NCBIfam" id="TIGR01143">
    <property type="entry name" value="murF"/>
    <property type="match status" value="1"/>
</dbReference>
<dbReference type="HAMAP" id="MF_02019">
    <property type="entry name" value="MurF"/>
    <property type="match status" value="1"/>
</dbReference>
<evidence type="ECO:0000313" key="16">
    <source>
        <dbReference type="Proteomes" id="UP001244443"/>
    </source>
</evidence>
<dbReference type="InterPro" id="IPR013221">
    <property type="entry name" value="Mur_ligase_cen"/>
</dbReference>
<proteinExistence type="inferred from homology"/>
<dbReference type="InterPro" id="IPR036565">
    <property type="entry name" value="Mur-like_cat_sf"/>
</dbReference>
<gene>
    <name evidence="10 15" type="primary">murF</name>
    <name evidence="15" type="ORF">QYS48_28790</name>
</gene>
<organism evidence="15 16">
    <name type="scientific">Marivirga arenosa</name>
    <dbReference type="NCBI Taxonomy" id="3059076"/>
    <lineage>
        <taxon>Bacteria</taxon>
        <taxon>Pseudomonadati</taxon>
        <taxon>Bacteroidota</taxon>
        <taxon>Cytophagia</taxon>
        <taxon>Cytophagales</taxon>
        <taxon>Marivirgaceae</taxon>
        <taxon>Marivirga</taxon>
    </lineage>
</organism>
<dbReference type="InterPro" id="IPR004101">
    <property type="entry name" value="Mur_ligase_C"/>
</dbReference>
<keyword evidence="5 10" id="KW-0067">ATP-binding</keyword>
<keyword evidence="3 10" id="KW-0132">Cell division</keyword>
<evidence type="ECO:0000256" key="1">
    <source>
        <dbReference type="ARBA" id="ARBA00022490"/>
    </source>
</evidence>
<accession>A0AA51N7J0</accession>
<evidence type="ECO:0000256" key="11">
    <source>
        <dbReference type="RuleBase" id="RU004136"/>
    </source>
</evidence>
<reference evidence="15" key="1">
    <citation type="submission" date="2023-08" db="EMBL/GenBank/DDBJ databases">
        <title>Comparative genomics and taxonomic characterization of three novel marine species of genus Marivirga.</title>
        <authorList>
            <person name="Muhammad N."/>
            <person name="Kim S.-G."/>
        </authorList>
    </citation>
    <scope>NUCLEOTIDE SEQUENCE [LARGE SCALE GENOMIC DNA]</scope>
    <source>
        <strain evidence="15">ABR2-2</strain>
    </source>
</reference>
<dbReference type="GO" id="GO:0005524">
    <property type="term" value="F:ATP binding"/>
    <property type="evidence" value="ECO:0007669"/>
    <property type="project" value="UniProtKB-UniRule"/>
</dbReference>
<dbReference type="AlphaFoldDB" id="A0AA51N7J0"/>
<evidence type="ECO:0000259" key="14">
    <source>
        <dbReference type="Pfam" id="PF08245"/>
    </source>
</evidence>
<evidence type="ECO:0000256" key="9">
    <source>
        <dbReference type="ARBA" id="ARBA00023316"/>
    </source>
</evidence>
<dbReference type="GO" id="GO:0008360">
    <property type="term" value="P:regulation of cell shape"/>
    <property type="evidence" value="ECO:0007669"/>
    <property type="project" value="UniProtKB-KW"/>
</dbReference>
<dbReference type="Gene3D" id="3.90.190.20">
    <property type="entry name" value="Mur ligase, C-terminal domain"/>
    <property type="match status" value="1"/>
</dbReference>
<evidence type="ECO:0000256" key="3">
    <source>
        <dbReference type="ARBA" id="ARBA00022618"/>
    </source>
</evidence>
<evidence type="ECO:0000259" key="12">
    <source>
        <dbReference type="Pfam" id="PF01225"/>
    </source>
</evidence>
<dbReference type="InterPro" id="IPR035911">
    <property type="entry name" value="MurE/MurF_N"/>
</dbReference>
<feature type="domain" description="Mur ligase N-terminal catalytic" evidence="12">
    <location>
        <begin position="15"/>
        <end position="61"/>
    </location>
</feature>
<dbReference type="GO" id="GO:0005737">
    <property type="term" value="C:cytoplasm"/>
    <property type="evidence" value="ECO:0007669"/>
    <property type="project" value="UniProtKB-SubCell"/>
</dbReference>
<comment type="similarity">
    <text evidence="10">Belongs to the MurCDEF family. MurF subfamily.</text>
</comment>
<dbReference type="InterPro" id="IPR036615">
    <property type="entry name" value="Mur_ligase_C_dom_sf"/>
</dbReference>
<dbReference type="PANTHER" id="PTHR43024">
    <property type="entry name" value="UDP-N-ACETYLMURAMOYL-TRIPEPTIDE--D-ALANYL-D-ALANINE LIGASE"/>
    <property type="match status" value="1"/>
</dbReference>
<comment type="catalytic activity">
    <reaction evidence="10 11">
        <text>D-alanyl-D-alanine + UDP-N-acetyl-alpha-D-muramoyl-L-alanyl-gamma-D-glutamyl-meso-2,6-diaminopimelate + ATP = UDP-N-acetyl-alpha-D-muramoyl-L-alanyl-gamma-D-glutamyl-meso-2,6-diaminopimeloyl-D-alanyl-D-alanine + ADP + phosphate + H(+)</text>
        <dbReference type="Rhea" id="RHEA:28374"/>
        <dbReference type="ChEBI" id="CHEBI:15378"/>
        <dbReference type="ChEBI" id="CHEBI:30616"/>
        <dbReference type="ChEBI" id="CHEBI:43474"/>
        <dbReference type="ChEBI" id="CHEBI:57822"/>
        <dbReference type="ChEBI" id="CHEBI:61386"/>
        <dbReference type="ChEBI" id="CHEBI:83905"/>
        <dbReference type="ChEBI" id="CHEBI:456216"/>
        <dbReference type="EC" id="6.3.2.10"/>
    </reaction>
</comment>
<keyword evidence="7 10" id="KW-0573">Peptidoglycan synthesis</keyword>
<dbReference type="Proteomes" id="UP001244443">
    <property type="component" value="Chromosome"/>
</dbReference>
<comment type="pathway">
    <text evidence="10 11">Cell wall biogenesis; peptidoglycan biosynthesis.</text>
</comment>
<dbReference type="InterPro" id="IPR051046">
    <property type="entry name" value="MurCDEF_CellWall_CoF430Synth"/>
</dbReference>
<protein>
    <recommendedName>
        <fullName evidence="10 11">UDP-N-acetylmuramoyl-tripeptide--D-alanyl-D-alanine ligase</fullName>
        <ecNumber evidence="10 11">6.3.2.10</ecNumber>
    </recommendedName>
    <alternativeName>
        <fullName evidence="10">D-alanyl-D-alanine-adding enzyme</fullName>
    </alternativeName>
</protein>
<dbReference type="InterPro" id="IPR000713">
    <property type="entry name" value="Mur_ligase_N"/>
</dbReference>
<evidence type="ECO:0000256" key="8">
    <source>
        <dbReference type="ARBA" id="ARBA00023306"/>
    </source>
</evidence>
<dbReference type="PANTHER" id="PTHR43024:SF1">
    <property type="entry name" value="UDP-N-ACETYLMURAMOYL-TRIPEPTIDE--D-ALANYL-D-ALANINE LIGASE"/>
    <property type="match status" value="1"/>
</dbReference>
<dbReference type="EC" id="6.3.2.10" evidence="10 11"/>
<dbReference type="SUPFAM" id="SSF53244">
    <property type="entry name" value="MurD-like peptide ligases, peptide-binding domain"/>
    <property type="match status" value="1"/>
</dbReference>
<feature type="domain" description="Mur ligase C-terminal" evidence="13">
    <location>
        <begin position="300"/>
        <end position="419"/>
    </location>
</feature>
<keyword evidence="1 10" id="KW-0963">Cytoplasm</keyword>
<dbReference type="SUPFAM" id="SSF53623">
    <property type="entry name" value="MurD-like peptide ligases, catalytic domain"/>
    <property type="match status" value="1"/>
</dbReference>
<sequence>MTQIERLYELFLKSTGVCTDTRKIQEGNMFFALKGPNFNGNKFAEQALNDGASIAIVDEKDFYKDNGKYILVDDVLKTLQLVATVHRESLDIPVLGITGSNGKTTSKEIIHQVLAKKYKVFATEGNLNNHIGVPLSLLSINDEYEIAIIEMGANHIGEIASYCKMAQPTHGLITNIGRAHIGEFGGFENIIIGKSELFDYLKKHDGVPFINTQDKVLKNMQKRFSNALSFPNEGDDLEVKVEKGGTFLKYSVNEFKNIETNLVGQFNYLNVAAALCIGQYFEVPLEDGVKATQEYLPENMRSQMIKTDYYTIILDAYNANPDSMELAIKSLGAIENTETVVILGDMLELGDTTELEHEKLGELTVDLGISKRYYCGTHIQSASKMDNFGKYFKSKDDLIEYLKEKPLKKGSTILIKGSRKNALEDIVPFLTKFEHK</sequence>
<dbReference type="Pfam" id="PF02875">
    <property type="entry name" value="Mur_ligase_C"/>
    <property type="match status" value="1"/>
</dbReference>
<feature type="binding site" evidence="10">
    <location>
        <begin position="99"/>
        <end position="105"/>
    </location>
    <ligand>
        <name>ATP</name>
        <dbReference type="ChEBI" id="CHEBI:30616"/>
    </ligand>
</feature>
<keyword evidence="16" id="KW-1185">Reference proteome</keyword>
<evidence type="ECO:0000313" key="15">
    <source>
        <dbReference type="EMBL" id="WMN07453.1"/>
    </source>
</evidence>
<evidence type="ECO:0000256" key="10">
    <source>
        <dbReference type="HAMAP-Rule" id="MF_02019"/>
    </source>
</evidence>
<comment type="subcellular location">
    <subcellularLocation>
        <location evidence="10 11">Cytoplasm</location>
    </subcellularLocation>
</comment>
<keyword evidence="4 10" id="KW-0547">Nucleotide-binding</keyword>
<comment type="function">
    <text evidence="10 11">Involved in cell wall formation. Catalyzes the final step in the synthesis of UDP-N-acetylmuramoyl-pentapeptide, the precursor of murein.</text>
</comment>
<dbReference type="RefSeq" id="WP_308357594.1">
    <property type="nucleotide sequence ID" value="NZ_CP129970.2"/>
</dbReference>
<dbReference type="GO" id="GO:0047480">
    <property type="term" value="F:UDP-N-acetylmuramoyl-tripeptide-D-alanyl-D-alanine ligase activity"/>
    <property type="evidence" value="ECO:0007669"/>
    <property type="project" value="UniProtKB-UniRule"/>
</dbReference>
<evidence type="ECO:0000256" key="7">
    <source>
        <dbReference type="ARBA" id="ARBA00022984"/>
    </source>
</evidence>
<dbReference type="Gene3D" id="3.40.1390.10">
    <property type="entry name" value="MurE/MurF, N-terminal domain"/>
    <property type="match status" value="1"/>
</dbReference>
<dbReference type="Pfam" id="PF01225">
    <property type="entry name" value="Mur_ligase"/>
    <property type="match status" value="1"/>
</dbReference>
<feature type="domain" description="Mur ligase central" evidence="14">
    <location>
        <begin position="97"/>
        <end position="277"/>
    </location>
</feature>
<keyword evidence="6 10" id="KW-0133">Cell shape</keyword>
<evidence type="ECO:0000256" key="6">
    <source>
        <dbReference type="ARBA" id="ARBA00022960"/>
    </source>
</evidence>
<evidence type="ECO:0000256" key="2">
    <source>
        <dbReference type="ARBA" id="ARBA00022598"/>
    </source>
</evidence>
<dbReference type="GO" id="GO:0051301">
    <property type="term" value="P:cell division"/>
    <property type="evidence" value="ECO:0007669"/>
    <property type="project" value="UniProtKB-KW"/>
</dbReference>
<dbReference type="GO" id="GO:0009252">
    <property type="term" value="P:peptidoglycan biosynthetic process"/>
    <property type="evidence" value="ECO:0007669"/>
    <property type="project" value="UniProtKB-UniRule"/>
</dbReference>
<dbReference type="InterPro" id="IPR005863">
    <property type="entry name" value="UDP-N-AcMur_synth"/>
</dbReference>
<keyword evidence="2 10" id="KW-0436">Ligase</keyword>
<dbReference type="SUPFAM" id="SSF63418">
    <property type="entry name" value="MurE/MurF N-terminal domain"/>
    <property type="match status" value="1"/>
</dbReference>
<dbReference type="GO" id="GO:0071555">
    <property type="term" value="P:cell wall organization"/>
    <property type="evidence" value="ECO:0007669"/>
    <property type="project" value="UniProtKB-KW"/>
</dbReference>
<dbReference type="Pfam" id="PF08245">
    <property type="entry name" value="Mur_ligase_M"/>
    <property type="match status" value="1"/>
</dbReference>
<dbReference type="EMBL" id="CP129970">
    <property type="protein sequence ID" value="WMN07453.1"/>
    <property type="molecule type" value="Genomic_DNA"/>
</dbReference>
<name>A0AA51N7J0_9BACT</name>
<dbReference type="Gene3D" id="3.40.1190.10">
    <property type="entry name" value="Mur-like, catalytic domain"/>
    <property type="match status" value="1"/>
</dbReference>